<dbReference type="Proteomes" id="UP001168613">
    <property type="component" value="Unassembled WGS sequence"/>
</dbReference>
<dbReference type="InterPro" id="IPR006143">
    <property type="entry name" value="RND_pump_MFP"/>
</dbReference>
<evidence type="ECO:0000256" key="5">
    <source>
        <dbReference type="ARBA" id="ARBA00022519"/>
    </source>
</evidence>
<keyword evidence="5" id="KW-0997">Cell inner membrane</keyword>
<keyword evidence="15" id="KW-1185">Reference proteome</keyword>
<dbReference type="RefSeq" id="WP_266122417.1">
    <property type="nucleotide sequence ID" value="NZ_JAJHNU010000001.1"/>
</dbReference>
<dbReference type="PANTHER" id="PTHR30469:SF12">
    <property type="entry name" value="MULTIDRUG RESISTANCE PROTEIN MDTA"/>
    <property type="match status" value="1"/>
</dbReference>
<evidence type="ECO:0000256" key="7">
    <source>
        <dbReference type="SAM" id="Coils"/>
    </source>
</evidence>
<dbReference type="Pfam" id="PF25967">
    <property type="entry name" value="RND-MFP_C"/>
    <property type="match status" value="1"/>
</dbReference>
<feature type="coiled-coil region" evidence="7">
    <location>
        <begin position="119"/>
        <end position="184"/>
    </location>
</feature>
<dbReference type="InterPro" id="IPR058624">
    <property type="entry name" value="MdtA-like_HH"/>
</dbReference>
<evidence type="ECO:0000256" key="9">
    <source>
        <dbReference type="SAM" id="Phobius"/>
    </source>
</evidence>
<dbReference type="Pfam" id="PF25876">
    <property type="entry name" value="HH_MFP_RND"/>
    <property type="match status" value="1"/>
</dbReference>
<dbReference type="InterPro" id="IPR058626">
    <property type="entry name" value="MdtA-like_b-barrel"/>
</dbReference>
<dbReference type="Gene3D" id="1.10.287.470">
    <property type="entry name" value="Helix hairpin bin"/>
    <property type="match status" value="1"/>
</dbReference>
<proteinExistence type="inferred from homology"/>
<evidence type="ECO:0000256" key="1">
    <source>
        <dbReference type="ARBA" id="ARBA00004236"/>
    </source>
</evidence>
<keyword evidence="9" id="KW-1133">Transmembrane helix</keyword>
<organism evidence="14 15">
    <name type="scientific">Alcaligenes endophyticus</name>
    <dbReference type="NCBI Taxonomy" id="1929088"/>
    <lineage>
        <taxon>Bacteria</taxon>
        <taxon>Pseudomonadati</taxon>
        <taxon>Pseudomonadota</taxon>
        <taxon>Betaproteobacteria</taxon>
        <taxon>Burkholderiales</taxon>
        <taxon>Alcaligenaceae</taxon>
        <taxon>Alcaligenes</taxon>
    </lineage>
</organism>
<keyword evidence="3" id="KW-0813">Transport</keyword>
<dbReference type="EMBL" id="JAJHNU010000001">
    <property type="protein sequence ID" value="MDN4120256.1"/>
    <property type="molecule type" value="Genomic_DNA"/>
</dbReference>
<feature type="domain" description="Multidrug resistance protein MdtA-like barrel-sandwich hybrid" evidence="11">
    <location>
        <begin position="78"/>
        <end position="220"/>
    </location>
</feature>
<accession>A0ABT8EG39</accession>
<evidence type="ECO:0000256" key="4">
    <source>
        <dbReference type="ARBA" id="ARBA00022475"/>
    </source>
</evidence>
<dbReference type="InterPro" id="IPR058625">
    <property type="entry name" value="MdtA-like_BSH"/>
</dbReference>
<feature type="compositionally biased region" description="Polar residues" evidence="8">
    <location>
        <begin position="390"/>
        <end position="399"/>
    </location>
</feature>
<comment type="similarity">
    <text evidence="2">Belongs to the membrane fusion protein (MFP) (TC 8.A.1) family.</text>
</comment>
<dbReference type="Pfam" id="PF25917">
    <property type="entry name" value="BSH_RND"/>
    <property type="match status" value="1"/>
</dbReference>
<evidence type="ECO:0000259" key="12">
    <source>
        <dbReference type="Pfam" id="PF25944"/>
    </source>
</evidence>
<evidence type="ECO:0000313" key="15">
    <source>
        <dbReference type="Proteomes" id="UP001168613"/>
    </source>
</evidence>
<feature type="domain" description="Multidrug resistance protein MdtA-like C-terminal permuted SH3" evidence="13">
    <location>
        <begin position="314"/>
        <end position="373"/>
    </location>
</feature>
<keyword evidence="9" id="KW-0812">Transmembrane</keyword>
<evidence type="ECO:0000259" key="13">
    <source>
        <dbReference type="Pfam" id="PF25967"/>
    </source>
</evidence>
<feature type="region of interest" description="Disordered" evidence="8">
    <location>
        <begin position="381"/>
        <end position="418"/>
    </location>
</feature>
<evidence type="ECO:0000256" key="3">
    <source>
        <dbReference type="ARBA" id="ARBA00022448"/>
    </source>
</evidence>
<dbReference type="SUPFAM" id="SSF111369">
    <property type="entry name" value="HlyD-like secretion proteins"/>
    <property type="match status" value="1"/>
</dbReference>
<name>A0ABT8EG39_9BURK</name>
<keyword evidence="7" id="KW-0175">Coiled coil</keyword>
<protein>
    <submittedName>
        <fullName evidence="14">Efflux RND transporter periplasmic adaptor subunit</fullName>
    </submittedName>
</protein>
<dbReference type="InterPro" id="IPR058627">
    <property type="entry name" value="MdtA-like_C"/>
</dbReference>
<reference evidence="14" key="1">
    <citation type="submission" date="2021-11" db="EMBL/GenBank/DDBJ databases">
        <title>Draft genome sequence of Alcaligenes endophyticus type strain CCUG 75668T.</title>
        <authorList>
            <person name="Salva-Serra F."/>
            <person name="Duran R.E."/>
            <person name="Seeger M."/>
            <person name="Moore E.R.B."/>
            <person name="Jaen-Luchoro D."/>
        </authorList>
    </citation>
    <scope>NUCLEOTIDE SEQUENCE</scope>
    <source>
        <strain evidence="14">CCUG 75668</strain>
    </source>
</reference>
<evidence type="ECO:0000256" key="2">
    <source>
        <dbReference type="ARBA" id="ARBA00009477"/>
    </source>
</evidence>
<evidence type="ECO:0000256" key="6">
    <source>
        <dbReference type="ARBA" id="ARBA00023136"/>
    </source>
</evidence>
<gene>
    <name evidence="14" type="ORF">LMS43_03015</name>
</gene>
<keyword evidence="6 9" id="KW-0472">Membrane</keyword>
<dbReference type="Gene3D" id="2.40.420.20">
    <property type="match status" value="1"/>
</dbReference>
<evidence type="ECO:0000259" key="10">
    <source>
        <dbReference type="Pfam" id="PF25876"/>
    </source>
</evidence>
<evidence type="ECO:0000259" key="11">
    <source>
        <dbReference type="Pfam" id="PF25917"/>
    </source>
</evidence>
<comment type="caution">
    <text evidence="14">The sequence shown here is derived from an EMBL/GenBank/DDBJ whole genome shotgun (WGS) entry which is preliminary data.</text>
</comment>
<dbReference type="Pfam" id="PF25944">
    <property type="entry name" value="Beta-barrel_RND"/>
    <property type="match status" value="1"/>
</dbReference>
<evidence type="ECO:0000256" key="8">
    <source>
        <dbReference type="SAM" id="MobiDB-lite"/>
    </source>
</evidence>
<dbReference type="Gene3D" id="2.40.50.100">
    <property type="match status" value="1"/>
</dbReference>
<sequence>MSEPGAITKNRNKKWRWWVVFLLLAVGAYYWWAADTDNTASDTRAIGWNAKVPVRTVSVRQGDIEQSLTAIGTVIPLNTVAVRNQVDGELVSVLFRDGQAVNAGDVLALIDPRAYQVQRDQAQAQLLQTQAQLKGAQTELQRHKVLFQQNSISRQALEIKETAVQQLSAQVKANQAEVARTQLQLDHTRITAPISGRLGLRRLDQGNLISAASTDGLVTISQLSPIAVEFSVPQTQLGLLSQRLRHSDSPISVTLTDQLGKDLGAVGQIVALDNQINVATSSLRIKAEFPNQDEVLFPNQFVNVRVLLGVEQGLLIPSYAVQRGAVGTFVYVVSDDNKVRVQPVTLGISNSDTTQLIDGVQAGERIVVDGVDRLREGSTVELVEHDGQAQEPSAASEATTGERKPRSPGAARSPRAGP</sequence>
<feature type="domain" description="Multidrug resistance protein MdtA-like alpha-helical hairpin" evidence="10">
    <location>
        <begin position="119"/>
        <end position="188"/>
    </location>
</feature>
<keyword evidence="4" id="KW-1003">Cell membrane</keyword>
<feature type="transmembrane region" description="Helical" evidence="9">
    <location>
        <begin position="15"/>
        <end position="32"/>
    </location>
</feature>
<comment type="subcellular location">
    <subcellularLocation>
        <location evidence="1">Cell membrane</location>
    </subcellularLocation>
</comment>
<evidence type="ECO:0000313" key="14">
    <source>
        <dbReference type="EMBL" id="MDN4120256.1"/>
    </source>
</evidence>
<feature type="domain" description="Multidrug resistance protein MdtA-like beta-barrel" evidence="12">
    <location>
        <begin position="225"/>
        <end position="309"/>
    </location>
</feature>
<dbReference type="PANTHER" id="PTHR30469">
    <property type="entry name" value="MULTIDRUG RESISTANCE PROTEIN MDTA"/>
    <property type="match status" value="1"/>
</dbReference>
<dbReference type="NCBIfam" id="TIGR01730">
    <property type="entry name" value="RND_mfp"/>
    <property type="match status" value="1"/>
</dbReference>
<dbReference type="Gene3D" id="2.40.30.170">
    <property type="match status" value="1"/>
</dbReference>